<evidence type="ECO:0000313" key="3">
    <source>
        <dbReference type="Proteomes" id="UP001174694"/>
    </source>
</evidence>
<reference evidence="2" key="1">
    <citation type="submission" date="2022-07" db="EMBL/GenBank/DDBJ databases">
        <title>Fungi with potential for degradation of polypropylene.</title>
        <authorList>
            <person name="Gostincar C."/>
        </authorList>
    </citation>
    <scope>NUCLEOTIDE SEQUENCE</scope>
    <source>
        <strain evidence="2">EXF-13308</strain>
    </source>
</reference>
<dbReference type="Proteomes" id="UP001174694">
    <property type="component" value="Unassembled WGS sequence"/>
</dbReference>
<sequence>MADGSSNRDAPADSGRPIDSPPPPARPSYRSAQVQMANLRKRLSTPILRSASSGSSEVSLGARSYTAEDRYITPAKSTLSARDRRERSRTARPTVEQAATSYFMSASGIPTPRPVTQTQKTRERVYYEDVPSGPSYPPAMQTLDEESDSEEEIYRPPRRRLYGEPVPNARLDMAMNRLSLGQPVADRGPLQETWENEDGEKFHFRGFAACFQRAGSQEVVFLPSAAPSVGGYVNAAPGSLVHTVQEWAPRDEQKINNWKRIQLMFQAAAGQFLIVRSGLKDSGCEAGNLLSIRLLRALGLMCTPLPASKSRRVMTGAGSVYLLGFVNLPWLEDPDGRRKAHGPTVFLVWESKDEEYDVIMGDKWCMDNNALSAENVPSEARAHVIRWAREETPDEAEANRRRDEWQERESRIAEMEAARLRDRRRIQLHRQSMPGPLWGHQPVGLPGVQALPPVLRTPRLLPDGSLNGGPIFAGFPSTVGMPCQRQGWVSAGPGNQPIVPQGDWVVTIPPDNASVLIVIGNDSKRPSTGKKPQDSKKHRDGKKQTVTSGK</sequence>
<feature type="region of interest" description="Disordered" evidence="1">
    <location>
        <begin position="76"/>
        <end position="95"/>
    </location>
</feature>
<comment type="caution">
    <text evidence="2">The sequence shown here is derived from an EMBL/GenBank/DDBJ whole genome shotgun (WGS) entry which is preliminary data.</text>
</comment>
<gene>
    <name evidence="2" type="ORF">NKR23_g4673</name>
</gene>
<keyword evidence="3" id="KW-1185">Reference proteome</keyword>
<evidence type="ECO:0000313" key="2">
    <source>
        <dbReference type="EMBL" id="KAJ9148876.1"/>
    </source>
</evidence>
<feature type="region of interest" description="Disordered" evidence="1">
    <location>
        <begin position="1"/>
        <end position="61"/>
    </location>
</feature>
<feature type="region of interest" description="Disordered" evidence="1">
    <location>
        <begin position="520"/>
        <end position="550"/>
    </location>
</feature>
<name>A0AA38VRX7_9PEZI</name>
<feature type="compositionally biased region" description="Low complexity" evidence="1">
    <location>
        <begin position="48"/>
        <end position="61"/>
    </location>
</feature>
<feature type="region of interest" description="Disordered" evidence="1">
    <location>
        <begin position="105"/>
        <end position="153"/>
    </location>
</feature>
<evidence type="ECO:0000256" key="1">
    <source>
        <dbReference type="SAM" id="MobiDB-lite"/>
    </source>
</evidence>
<dbReference type="AlphaFoldDB" id="A0AA38VRX7"/>
<organism evidence="2 3">
    <name type="scientific">Pleurostoma richardsiae</name>
    <dbReference type="NCBI Taxonomy" id="41990"/>
    <lineage>
        <taxon>Eukaryota</taxon>
        <taxon>Fungi</taxon>
        <taxon>Dikarya</taxon>
        <taxon>Ascomycota</taxon>
        <taxon>Pezizomycotina</taxon>
        <taxon>Sordariomycetes</taxon>
        <taxon>Sordariomycetidae</taxon>
        <taxon>Calosphaeriales</taxon>
        <taxon>Pleurostomataceae</taxon>
        <taxon>Pleurostoma</taxon>
    </lineage>
</organism>
<accession>A0AA38VRX7</accession>
<protein>
    <submittedName>
        <fullName evidence="2">Uncharacterized protein</fullName>
    </submittedName>
</protein>
<proteinExistence type="predicted"/>
<dbReference type="EMBL" id="JANBVO010000011">
    <property type="protein sequence ID" value="KAJ9148876.1"/>
    <property type="molecule type" value="Genomic_DNA"/>
</dbReference>